<dbReference type="AlphaFoldDB" id="A0A164ZYZ3"/>
<protein>
    <submittedName>
        <fullName evidence="2">Acyl-CoA N-acyltransferase</fullName>
    </submittedName>
</protein>
<feature type="domain" description="N-acetyltransferase" evidence="1">
    <location>
        <begin position="9"/>
        <end position="200"/>
    </location>
</feature>
<dbReference type="EMBL" id="KV407465">
    <property type="protein sequence ID" value="KZF19723.1"/>
    <property type="molecule type" value="Genomic_DNA"/>
</dbReference>
<dbReference type="InterPro" id="IPR052523">
    <property type="entry name" value="Trichothecene_AcTrans"/>
</dbReference>
<dbReference type="Proteomes" id="UP000076632">
    <property type="component" value="Unassembled WGS sequence"/>
</dbReference>
<evidence type="ECO:0000259" key="1">
    <source>
        <dbReference type="PROSITE" id="PS51186"/>
    </source>
</evidence>
<dbReference type="PROSITE" id="PS51186">
    <property type="entry name" value="GNAT"/>
    <property type="match status" value="1"/>
</dbReference>
<dbReference type="SUPFAM" id="SSF55729">
    <property type="entry name" value="Acyl-CoA N-acyltransferases (Nat)"/>
    <property type="match status" value="1"/>
</dbReference>
<dbReference type="InterPro" id="IPR000182">
    <property type="entry name" value="GNAT_dom"/>
</dbReference>
<dbReference type="InterPro" id="IPR016181">
    <property type="entry name" value="Acyl_CoA_acyltransferase"/>
</dbReference>
<dbReference type="GeneID" id="28896468"/>
<sequence length="212" mass="24279">MTVTKSTPLQVRLATAKDIDGMVDVFFRSFTVPFFRTLFPPTPATREWLTGTFREMMQHDRDPRFLVVEDVENGRMAAFAKWVPPGTRHTHWLSFKDFPGFDVPLCDLFFDGMHQNREELMGDRPHWFLELLATAEDYQGKGAGSKLLRYGLDRADEAGVEAYVDASLEGLPIYQRYGWIVRNSLTMPAPHDYTLNFCVRPRRAGPGAEQIS</sequence>
<dbReference type="OrthoDB" id="2115692at2759"/>
<dbReference type="PANTHER" id="PTHR42791:SF1">
    <property type="entry name" value="N-ACETYLTRANSFERASE DOMAIN-CONTAINING PROTEIN"/>
    <property type="match status" value="1"/>
</dbReference>
<dbReference type="RefSeq" id="XP_018185278.1">
    <property type="nucleotide sequence ID" value="XM_018331331.1"/>
</dbReference>
<name>A0A164ZYZ3_XYLHT</name>
<dbReference type="Pfam" id="PF00583">
    <property type="entry name" value="Acetyltransf_1"/>
    <property type="match status" value="1"/>
</dbReference>
<proteinExistence type="predicted"/>
<organism evidence="2 3">
    <name type="scientific">Xylona heveae (strain CBS 132557 / TC161)</name>
    <dbReference type="NCBI Taxonomy" id="1328760"/>
    <lineage>
        <taxon>Eukaryota</taxon>
        <taxon>Fungi</taxon>
        <taxon>Dikarya</taxon>
        <taxon>Ascomycota</taxon>
        <taxon>Pezizomycotina</taxon>
        <taxon>Xylonomycetes</taxon>
        <taxon>Xylonales</taxon>
        <taxon>Xylonaceae</taxon>
        <taxon>Xylona</taxon>
    </lineage>
</organism>
<accession>A0A164ZYZ3</accession>
<keyword evidence="3" id="KW-1185">Reference proteome</keyword>
<dbReference type="OMA" id="WYNAFTT"/>
<dbReference type="GO" id="GO:0016747">
    <property type="term" value="F:acyltransferase activity, transferring groups other than amino-acyl groups"/>
    <property type="evidence" value="ECO:0007669"/>
    <property type="project" value="InterPro"/>
</dbReference>
<dbReference type="CDD" id="cd04301">
    <property type="entry name" value="NAT_SF"/>
    <property type="match status" value="1"/>
</dbReference>
<dbReference type="STRING" id="1328760.A0A164ZYZ3"/>
<dbReference type="InParanoid" id="A0A164ZYZ3"/>
<reference evidence="2 3" key="1">
    <citation type="journal article" date="2016" name="Fungal Biol.">
        <title>The genome of Xylona heveae provides a window into fungal endophytism.</title>
        <authorList>
            <person name="Gazis R."/>
            <person name="Kuo A."/>
            <person name="Riley R."/>
            <person name="LaButti K."/>
            <person name="Lipzen A."/>
            <person name="Lin J."/>
            <person name="Amirebrahimi M."/>
            <person name="Hesse C.N."/>
            <person name="Spatafora J.W."/>
            <person name="Henrissat B."/>
            <person name="Hainaut M."/>
            <person name="Grigoriev I.V."/>
            <person name="Hibbett D.S."/>
        </authorList>
    </citation>
    <scope>NUCLEOTIDE SEQUENCE [LARGE SCALE GENOMIC DNA]</scope>
    <source>
        <strain evidence="2 3">TC161</strain>
    </source>
</reference>
<dbReference type="PANTHER" id="PTHR42791">
    <property type="entry name" value="GNAT FAMILY ACETYLTRANSFERASE"/>
    <property type="match status" value="1"/>
</dbReference>
<keyword evidence="2" id="KW-0808">Transferase</keyword>
<gene>
    <name evidence="2" type="ORF">L228DRAFT_241477</name>
</gene>
<keyword evidence="2" id="KW-0012">Acyltransferase</keyword>
<dbReference type="Gene3D" id="3.40.630.30">
    <property type="match status" value="1"/>
</dbReference>
<evidence type="ECO:0000313" key="2">
    <source>
        <dbReference type="EMBL" id="KZF19723.1"/>
    </source>
</evidence>
<evidence type="ECO:0000313" key="3">
    <source>
        <dbReference type="Proteomes" id="UP000076632"/>
    </source>
</evidence>